<dbReference type="Gene3D" id="3.40.50.150">
    <property type="entry name" value="Vaccinia Virus protein VP39"/>
    <property type="match status" value="1"/>
</dbReference>
<dbReference type="AlphaFoldDB" id="A0A0J8DY70"/>
<dbReference type="InterPro" id="IPR050362">
    <property type="entry name" value="Cation-dep_OMT"/>
</dbReference>
<dbReference type="OMA" id="EICHSPI"/>
<keyword evidence="6" id="KW-1185">Reference proteome</keyword>
<proteinExistence type="inferred from homology"/>
<dbReference type="PROSITE" id="PS51682">
    <property type="entry name" value="SAM_OMT_I"/>
    <property type="match status" value="1"/>
</dbReference>
<reference evidence="5 6" key="1">
    <citation type="journal article" date="2014" name="Nature">
        <title>The genome of the recently domesticated crop plant sugar beet (Beta vulgaris).</title>
        <authorList>
            <person name="Dohm J.C."/>
            <person name="Minoche A.E."/>
            <person name="Holtgrawe D."/>
            <person name="Capella-Gutierrez S."/>
            <person name="Zakrzewski F."/>
            <person name="Tafer H."/>
            <person name="Rupp O."/>
            <person name="Sorensen T.R."/>
            <person name="Stracke R."/>
            <person name="Reinhardt R."/>
            <person name="Goesmann A."/>
            <person name="Kraft T."/>
            <person name="Schulz B."/>
            <person name="Stadler P.F."/>
            <person name="Schmidt T."/>
            <person name="Gabaldon T."/>
            <person name="Lehrach H."/>
            <person name="Weisshaar B."/>
            <person name="Himmelbauer H."/>
        </authorList>
    </citation>
    <scope>NUCLEOTIDE SEQUENCE [LARGE SCALE GENOMIC DNA]</scope>
    <source>
        <tissue evidence="5">Taproot</tissue>
    </source>
</reference>
<dbReference type="GO" id="GO:0008171">
    <property type="term" value="F:O-methyltransferase activity"/>
    <property type="evidence" value="ECO:0007669"/>
    <property type="project" value="InterPro"/>
</dbReference>
<dbReference type="Proteomes" id="UP000035740">
    <property type="component" value="Unassembled WGS sequence"/>
</dbReference>
<dbReference type="InterPro" id="IPR029063">
    <property type="entry name" value="SAM-dependent_MTases_sf"/>
</dbReference>
<dbReference type="PANTHER" id="PTHR10509:SF82">
    <property type="entry name" value="CAFFEOYL-COA O-METHYLTRANSFERASE-LIKE"/>
    <property type="match status" value="1"/>
</dbReference>
<name>A0A0J8DY70_BETVV</name>
<evidence type="ECO:0000256" key="4">
    <source>
        <dbReference type="ARBA" id="ARBA00023453"/>
    </source>
</evidence>
<organism evidence="5 6">
    <name type="scientific">Beta vulgaris subsp. vulgaris</name>
    <name type="common">Beet</name>
    <dbReference type="NCBI Taxonomy" id="3555"/>
    <lineage>
        <taxon>Eukaryota</taxon>
        <taxon>Viridiplantae</taxon>
        <taxon>Streptophyta</taxon>
        <taxon>Embryophyta</taxon>
        <taxon>Tracheophyta</taxon>
        <taxon>Spermatophyta</taxon>
        <taxon>Magnoliopsida</taxon>
        <taxon>eudicotyledons</taxon>
        <taxon>Gunneridae</taxon>
        <taxon>Pentapetalae</taxon>
        <taxon>Caryophyllales</taxon>
        <taxon>Chenopodiaceae</taxon>
        <taxon>Betoideae</taxon>
        <taxon>Beta</taxon>
    </lineage>
</organism>
<dbReference type="GO" id="GO:0032259">
    <property type="term" value="P:methylation"/>
    <property type="evidence" value="ECO:0007669"/>
    <property type="project" value="UniProtKB-KW"/>
</dbReference>
<keyword evidence="3" id="KW-0949">S-adenosyl-L-methionine</keyword>
<dbReference type="EMBL" id="KQ090433">
    <property type="protein sequence ID" value="KMS95820.1"/>
    <property type="molecule type" value="Genomic_DNA"/>
</dbReference>
<keyword evidence="1" id="KW-0489">Methyltransferase</keyword>
<accession>A0A0J8DY70</accession>
<evidence type="ECO:0000256" key="3">
    <source>
        <dbReference type="ARBA" id="ARBA00022691"/>
    </source>
</evidence>
<dbReference type="InterPro" id="IPR002935">
    <property type="entry name" value="SAM_O-MeTrfase"/>
</dbReference>
<evidence type="ECO:0000256" key="2">
    <source>
        <dbReference type="ARBA" id="ARBA00022679"/>
    </source>
</evidence>
<comment type="similarity">
    <text evidence="4">Belongs to the class I-like SAM-binding methyltransferase superfamily. Cation-dependent O-methyltransferase family.</text>
</comment>
<evidence type="ECO:0000313" key="5">
    <source>
        <dbReference type="EMBL" id="KMS95820.1"/>
    </source>
</evidence>
<dbReference type="eggNOG" id="KOG1663">
    <property type="taxonomic scope" value="Eukaryota"/>
</dbReference>
<evidence type="ECO:0000256" key="1">
    <source>
        <dbReference type="ARBA" id="ARBA00022603"/>
    </source>
</evidence>
<dbReference type="OrthoDB" id="10251242at2759"/>
<sequence length="240" mass="26937">MTSKESFSSADTSLLQNDKLNKYILETSVYPREPQLLKELRDATTVNQPLDSFVTCPLRGQFLAMLLKLVNAQMVIEIGVSTGYSTLLTALTIPKDGEILAISADPKLFETIGLPIIIKAGVENKINFIESEALLVLDQFAKDKLNLGSFDFAFINEVDTSNYMSYYERLVKLVKIGGLICFSNTLCEGYVAKEEQDVPENKRLARQRCLEFTKDLSQNLRVEICHSPISNGFLVCKRLH</sequence>
<gene>
    <name evidence="5" type="ORF">BVRB_004760</name>
</gene>
<dbReference type="KEGG" id="bvg:104883950"/>
<evidence type="ECO:0008006" key="7">
    <source>
        <dbReference type="Google" id="ProtNLM"/>
    </source>
</evidence>
<dbReference type="PANTHER" id="PTHR10509">
    <property type="entry name" value="O-METHYLTRANSFERASE-RELATED"/>
    <property type="match status" value="1"/>
</dbReference>
<dbReference type="Gramene" id="KMS95820">
    <property type="protein sequence ID" value="KMS95820"/>
    <property type="gene ID" value="BVRB_004760"/>
</dbReference>
<dbReference type="Pfam" id="PF01596">
    <property type="entry name" value="Methyltransf_3"/>
    <property type="match status" value="1"/>
</dbReference>
<dbReference type="GO" id="GO:0008757">
    <property type="term" value="F:S-adenosylmethionine-dependent methyltransferase activity"/>
    <property type="evidence" value="ECO:0007669"/>
    <property type="project" value="TreeGrafter"/>
</dbReference>
<keyword evidence="2" id="KW-0808">Transferase</keyword>
<dbReference type="SUPFAM" id="SSF53335">
    <property type="entry name" value="S-adenosyl-L-methionine-dependent methyltransferases"/>
    <property type="match status" value="1"/>
</dbReference>
<evidence type="ECO:0000313" key="6">
    <source>
        <dbReference type="Proteomes" id="UP000035740"/>
    </source>
</evidence>
<protein>
    <recommendedName>
        <fullName evidence="7">Caffeoyl-CoA O-methyltransferase</fullName>
    </recommendedName>
</protein>